<gene>
    <name evidence="1" type="ORF">NC653_021755</name>
</gene>
<keyword evidence="2" id="KW-1185">Reference proteome</keyword>
<evidence type="ECO:0000313" key="2">
    <source>
        <dbReference type="Proteomes" id="UP001164929"/>
    </source>
</evidence>
<dbReference type="Proteomes" id="UP001164929">
    <property type="component" value="Chromosome 8"/>
</dbReference>
<dbReference type="AlphaFoldDB" id="A0AAD6MNZ9"/>
<dbReference type="EMBL" id="JAQIZT010000008">
    <property type="protein sequence ID" value="KAJ6988951.1"/>
    <property type="molecule type" value="Genomic_DNA"/>
</dbReference>
<protein>
    <submittedName>
        <fullName evidence="1">Uncharacterized protein</fullName>
    </submittedName>
</protein>
<evidence type="ECO:0000313" key="1">
    <source>
        <dbReference type="EMBL" id="KAJ6988951.1"/>
    </source>
</evidence>
<reference evidence="1" key="1">
    <citation type="journal article" date="2023" name="Mol. Ecol. Resour.">
        <title>Chromosome-level genome assembly of a triploid poplar Populus alba 'Berolinensis'.</title>
        <authorList>
            <person name="Chen S."/>
            <person name="Yu Y."/>
            <person name="Wang X."/>
            <person name="Wang S."/>
            <person name="Zhang T."/>
            <person name="Zhou Y."/>
            <person name="He R."/>
            <person name="Meng N."/>
            <person name="Wang Y."/>
            <person name="Liu W."/>
            <person name="Liu Z."/>
            <person name="Liu J."/>
            <person name="Guo Q."/>
            <person name="Huang H."/>
            <person name="Sederoff R.R."/>
            <person name="Wang G."/>
            <person name="Qu G."/>
            <person name="Chen S."/>
        </authorList>
    </citation>
    <scope>NUCLEOTIDE SEQUENCE</scope>
    <source>
        <strain evidence="1">SC-2020</strain>
    </source>
</reference>
<comment type="caution">
    <text evidence="1">The sequence shown here is derived from an EMBL/GenBank/DDBJ whole genome shotgun (WGS) entry which is preliminary data.</text>
</comment>
<accession>A0AAD6MNZ9</accession>
<organism evidence="1 2">
    <name type="scientific">Populus alba x Populus x berolinensis</name>
    <dbReference type="NCBI Taxonomy" id="444605"/>
    <lineage>
        <taxon>Eukaryota</taxon>
        <taxon>Viridiplantae</taxon>
        <taxon>Streptophyta</taxon>
        <taxon>Embryophyta</taxon>
        <taxon>Tracheophyta</taxon>
        <taxon>Spermatophyta</taxon>
        <taxon>Magnoliopsida</taxon>
        <taxon>eudicotyledons</taxon>
        <taxon>Gunneridae</taxon>
        <taxon>Pentapetalae</taxon>
        <taxon>rosids</taxon>
        <taxon>fabids</taxon>
        <taxon>Malpighiales</taxon>
        <taxon>Salicaceae</taxon>
        <taxon>Saliceae</taxon>
        <taxon>Populus</taxon>
    </lineage>
</organism>
<sequence length="36" mass="4010">MAHTIQLAAGVLERRLCVALLQRPGAPSILRLKLWN</sequence>
<proteinExistence type="predicted"/>
<name>A0AAD6MNZ9_9ROSI</name>